<accession>A0A7X1B181</accession>
<organism evidence="3 4">
    <name type="scientific">Puniceicoccus vermicola</name>
    <dbReference type="NCBI Taxonomy" id="388746"/>
    <lineage>
        <taxon>Bacteria</taxon>
        <taxon>Pseudomonadati</taxon>
        <taxon>Verrucomicrobiota</taxon>
        <taxon>Opitutia</taxon>
        <taxon>Puniceicoccales</taxon>
        <taxon>Puniceicoccaceae</taxon>
        <taxon>Puniceicoccus</taxon>
    </lineage>
</organism>
<keyword evidence="4" id="KW-1185">Reference proteome</keyword>
<dbReference type="InterPro" id="IPR029017">
    <property type="entry name" value="Enolase-like_N"/>
</dbReference>
<feature type="domain" description="Mandelate racemase/muconate lactonizing enzyme C-terminal" evidence="2">
    <location>
        <begin position="139"/>
        <end position="297"/>
    </location>
</feature>
<dbReference type="AlphaFoldDB" id="A0A7X1B181"/>
<dbReference type="Proteomes" id="UP000525652">
    <property type="component" value="Unassembled WGS sequence"/>
</dbReference>
<dbReference type="Gene3D" id="3.30.390.10">
    <property type="entry name" value="Enolase-like, N-terminal domain"/>
    <property type="match status" value="1"/>
</dbReference>
<dbReference type="Gene3D" id="3.20.20.120">
    <property type="entry name" value="Enolase-like C-terminal domain"/>
    <property type="match status" value="1"/>
</dbReference>
<dbReference type="SFLD" id="SFLDS00001">
    <property type="entry name" value="Enolase"/>
    <property type="match status" value="1"/>
</dbReference>
<dbReference type="GO" id="GO:0016829">
    <property type="term" value="F:lyase activity"/>
    <property type="evidence" value="ECO:0007669"/>
    <property type="project" value="UniProtKB-KW"/>
</dbReference>
<dbReference type="RefSeq" id="WP_185693319.1">
    <property type="nucleotide sequence ID" value="NZ_JACHVA010000101.1"/>
</dbReference>
<dbReference type="PANTHER" id="PTHR48080">
    <property type="entry name" value="D-GALACTONATE DEHYDRATASE-RELATED"/>
    <property type="match status" value="1"/>
</dbReference>
<name>A0A7X1B181_9BACT</name>
<dbReference type="CDD" id="cd03316">
    <property type="entry name" value="MR_like"/>
    <property type="match status" value="1"/>
</dbReference>
<keyword evidence="1" id="KW-0456">Lyase</keyword>
<dbReference type="Pfam" id="PF02746">
    <property type="entry name" value="MR_MLE_N"/>
    <property type="match status" value="1"/>
</dbReference>
<comment type="caution">
    <text evidence="3">The sequence shown here is derived from an EMBL/GenBank/DDBJ whole genome shotgun (WGS) entry which is preliminary data.</text>
</comment>
<dbReference type="PANTHER" id="PTHR48080:SF2">
    <property type="entry name" value="D-GALACTONATE DEHYDRATASE"/>
    <property type="match status" value="1"/>
</dbReference>
<evidence type="ECO:0000313" key="3">
    <source>
        <dbReference type="EMBL" id="MBC2602653.1"/>
    </source>
</evidence>
<proteinExistence type="predicted"/>
<protein>
    <submittedName>
        <fullName evidence="3">Mandelate racemase/muconate lactonizing enzyme family protein</fullName>
    </submittedName>
</protein>
<dbReference type="InterPro" id="IPR036849">
    <property type="entry name" value="Enolase-like_C_sf"/>
</dbReference>
<reference evidence="3 4" key="1">
    <citation type="submission" date="2020-07" db="EMBL/GenBank/DDBJ databases">
        <authorList>
            <person name="Feng X."/>
        </authorList>
    </citation>
    <scope>NUCLEOTIDE SEQUENCE [LARGE SCALE GENOMIC DNA]</scope>
    <source>
        <strain evidence="3 4">JCM14086</strain>
    </source>
</reference>
<evidence type="ECO:0000313" key="4">
    <source>
        <dbReference type="Proteomes" id="UP000525652"/>
    </source>
</evidence>
<evidence type="ECO:0000256" key="1">
    <source>
        <dbReference type="ARBA" id="ARBA00023239"/>
    </source>
</evidence>
<dbReference type="InterPro" id="IPR013342">
    <property type="entry name" value="Mandelate_racemase_C"/>
</dbReference>
<dbReference type="Pfam" id="PF13378">
    <property type="entry name" value="MR_MLE_C"/>
    <property type="match status" value="1"/>
</dbReference>
<dbReference type="SUPFAM" id="SSF54826">
    <property type="entry name" value="Enolase N-terminal domain-like"/>
    <property type="match status" value="1"/>
</dbReference>
<dbReference type="SUPFAM" id="SSF51604">
    <property type="entry name" value="Enolase C-terminal domain-like"/>
    <property type="match status" value="1"/>
</dbReference>
<dbReference type="InterPro" id="IPR029065">
    <property type="entry name" value="Enolase_C-like"/>
</dbReference>
<dbReference type="InterPro" id="IPR013341">
    <property type="entry name" value="Mandelate_racemase_N_dom"/>
</dbReference>
<evidence type="ECO:0000259" key="2">
    <source>
        <dbReference type="SMART" id="SM00922"/>
    </source>
</evidence>
<gene>
    <name evidence="3" type="ORF">H5P30_12795</name>
</gene>
<sequence length="450" mass="49805">MTQTNPRDTDGAVDPATLKITDMRFADIDGAPKRCTLIKLYTNQGLVGFGEVRDASSRTYAAMLKSRIIGENPCNVEKIFRRIKQFGGHSRQGGGVSGIEVACWDLAGKAWGVPVWQLLGGKFRDQIRIYCDTDSEGGGRDMGKALKARMAQGFTYLKMDLGLELLIDQPGCLSAPLGFLEKMKEYKKTVFSTPGGSIDPRAMRGEAYDLFNTAHPFTGIHLTEKGLDYLEQYMADVRAEIGYEIPLAIDHLGHIPLEDCIKLAKRLEKFNLAWMEDPIPWQMTEQYTRLGNATTVPIGTGEDIYLKENFIPLFESGNLAVAHPDVLSTGGILETKKIGDIAEDYGVSMAIHMAESPIACMAAVHVAAATRNFMALEVHSVDIPWWEDIAIGLPKPLVDNGYIDVPNTPGLGIEALNEELIAEKLHPDFPDAWAPTDEWDKEWANDRQWS</sequence>
<dbReference type="EMBL" id="JACHVA010000101">
    <property type="protein sequence ID" value="MBC2602653.1"/>
    <property type="molecule type" value="Genomic_DNA"/>
</dbReference>
<dbReference type="SMART" id="SM00922">
    <property type="entry name" value="MR_MLE"/>
    <property type="match status" value="1"/>
</dbReference>
<dbReference type="SFLD" id="SFLDG00179">
    <property type="entry name" value="mandelate_racemase"/>
    <property type="match status" value="1"/>
</dbReference>
<dbReference type="InterPro" id="IPR034593">
    <property type="entry name" value="DgoD-like"/>
</dbReference>